<sequence>MAKREEQLLYDKSANNIHDLYHHPDGFYALDVMLNLIQKQSGLKVDRVHKEGLSDPKGKIYLIVSGAHYRCVLHDEDGRWVIKDNHRTFPIVNSLSQFLISQHASSAVYVIGNHFTKNDLKSTNERERPKHSPVKALENPGEEGKSPAPQRQKTMKDFFQPLEGEVFRAETNSRPSKFRSLSRLPSAAETNVNIQPIFNPIAKGFSFIPKEMSEEAQMFHNWLMRKQEDRRTPVKATVVLQNLHAENMLPPSLESSSQNENLEILLQNMTPNSRSSAKFSQDLLQEATSQHSNNLEAVSQQLLSQSAHLSPSKHIHPERLHFDTPSQNPATPIRRSERIAQRAGVPDQSLPTEQKFQAASAQAVGKTRGKRPY</sequence>
<name>A0A6U8MMH8_9EUGL</name>
<feature type="region of interest" description="Disordered" evidence="1">
    <location>
        <begin position="120"/>
        <end position="152"/>
    </location>
</feature>
<feature type="compositionally biased region" description="Basic and acidic residues" evidence="1">
    <location>
        <begin position="120"/>
        <end position="130"/>
    </location>
</feature>
<feature type="region of interest" description="Disordered" evidence="1">
    <location>
        <begin position="301"/>
        <end position="373"/>
    </location>
</feature>
<evidence type="ECO:0000256" key="1">
    <source>
        <dbReference type="SAM" id="MobiDB-lite"/>
    </source>
</evidence>
<evidence type="ECO:0000313" key="2">
    <source>
        <dbReference type="EMBL" id="CAD9039693.1"/>
    </source>
</evidence>
<accession>A0A6U8MMH8</accession>
<dbReference type="EMBL" id="HBGA01137839">
    <property type="protein sequence ID" value="CAD9039695.1"/>
    <property type="molecule type" value="Transcribed_RNA"/>
</dbReference>
<reference evidence="3" key="1">
    <citation type="submission" date="2021-01" db="EMBL/GenBank/DDBJ databases">
        <authorList>
            <person name="Corre E."/>
            <person name="Pelletier E."/>
            <person name="Niang G."/>
            <person name="Scheremetjew M."/>
            <person name="Finn R."/>
            <person name="Kale V."/>
            <person name="Holt S."/>
            <person name="Cochrane G."/>
            <person name="Meng A."/>
            <person name="Brown T."/>
            <person name="Cohen L."/>
        </authorList>
    </citation>
    <scope>NUCLEOTIDE SEQUENCE</scope>
    <source>
        <strain evidence="3">NIES-381</strain>
    </source>
</reference>
<evidence type="ECO:0000313" key="3">
    <source>
        <dbReference type="EMBL" id="CAD9039695.1"/>
    </source>
</evidence>
<dbReference type="AlphaFoldDB" id="A0A6U8MMH8"/>
<proteinExistence type="predicted"/>
<organism evidence="3">
    <name type="scientific">Eutreptiella gymnastica</name>
    <dbReference type="NCBI Taxonomy" id="73025"/>
    <lineage>
        <taxon>Eukaryota</taxon>
        <taxon>Discoba</taxon>
        <taxon>Euglenozoa</taxon>
        <taxon>Euglenida</taxon>
        <taxon>Spirocuta</taxon>
        <taxon>Euglenophyceae</taxon>
        <taxon>Eutreptiales</taxon>
        <taxon>Eutreptiaceae</taxon>
        <taxon>Eutreptiella</taxon>
    </lineage>
</organism>
<feature type="compositionally biased region" description="Low complexity" evidence="1">
    <location>
        <begin position="301"/>
        <end position="310"/>
    </location>
</feature>
<dbReference type="EMBL" id="HBGA01137833">
    <property type="protein sequence ID" value="CAD9039693.1"/>
    <property type="molecule type" value="Transcribed_RNA"/>
</dbReference>
<gene>
    <name evidence="2" type="ORF">EGYM00392_LOCUS50859</name>
    <name evidence="3" type="ORF">EGYM00392_LOCUS50861</name>
</gene>
<feature type="compositionally biased region" description="Polar residues" evidence="1">
    <location>
        <begin position="349"/>
        <end position="360"/>
    </location>
</feature>
<protein>
    <submittedName>
        <fullName evidence="3">Uncharacterized protein</fullName>
    </submittedName>
</protein>